<dbReference type="Proteomes" id="UP001162992">
    <property type="component" value="Chromosome 6"/>
</dbReference>
<reference evidence="2" key="1">
    <citation type="journal article" date="2024" name="Proc. Natl. Acad. Sci. U.S.A.">
        <title>Extraordinary preservation of gene collinearity over three hundred million years revealed in homosporous lycophytes.</title>
        <authorList>
            <person name="Li C."/>
            <person name="Wickell D."/>
            <person name="Kuo L.Y."/>
            <person name="Chen X."/>
            <person name="Nie B."/>
            <person name="Liao X."/>
            <person name="Peng D."/>
            <person name="Ji J."/>
            <person name="Jenkins J."/>
            <person name="Williams M."/>
            <person name="Shu S."/>
            <person name="Plott C."/>
            <person name="Barry K."/>
            <person name="Rajasekar S."/>
            <person name="Grimwood J."/>
            <person name="Han X."/>
            <person name="Sun S."/>
            <person name="Hou Z."/>
            <person name="He W."/>
            <person name="Dai G."/>
            <person name="Sun C."/>
            <person name="Schmutz J."/>
            <person name="Leebens-Mack J.H."/>
            <person name="Li F.W."/>
            <person name="Wang L."/>
        </authorList>
    </citation>
    <scope>NUCLEOTIDE SEQUENCE [LARGE SCALE GENOMIC DNA]</scope>
    <source>
        <strain evidence="2">cv. PW_Plant_1</strain>
    </source>
</reference>
<accession>A0ACC2DGT2</accession>
<evidence type="ECO:0000313" key="2">
    <source>
        <dbReference type="Proteomes" id="UP001162992"/>
    </source>
</evidence>
<name>A0ACC2DGT2_DIPCM</name>
<comment type="caution">
    <text evidence="1">The sequence shown here is derived from an EMBL/GenBank/DDBJ whole genome shotgun (WGS) entry which is preliminary data.</text>
</comment>
<evidence type="ECO:0000313" key="1">
    <source>
        <dbReference type="EMBL" id="KAJ7553340.1"/>
    </source>
</evidence>
<keyword evidence="2" id="KW-1185">Reference proteome</keyword>
<proteinExistence type="predicted"/>
<sequence>MGDDGEIDFSDYEGFPGSSLGCDYHNSSSMENILDELLKSTHTCTHTHTCNPPGPDNTHTHTCFHTHTQLFASGDDEKLPEKSDSHSEDRSGSSKRKRPLGNREAVRKYREKKKAHTAFLEEQVNHLKMMNQQLLRRLQGQASLEAEVARLRAILSEFRGRIDAELGSFPYAKPCAAPRVEKSGDCNLQPLPGGYFLNSVNVPCDADVPCLHGSLAEASGMQPLPDMPRRWNGACDIVSDECQGLGLKADASPQASPDGTSNNVDGLLSGAFLSSAQMAAMGMGADQSSMVAARK</sequence>
<gene>
    <name evidence="1" type="ORF">O6H91_06G094300</name>
</gene>
<protein>
    <submittedName>
        <fullName evidence="1">Uncharacterized protein</fullName>
    </submittedName>
</protein>
<organism evidence="1 2">
    <name type="scientific">Diphasiastrum complanatum</name>
    <name type="common">Issler's clubmoss</name>
    <name type="synonym">Lycopodium complanatum</name>
    <dbReference type="NCBI Taxonomy" id="34168"/>
    <lineage>
        <taxon>Eukaryota</taxon>
        <taxon>Viridiplantae</taxon>
        <taxon>Streptophyta</taxon>
        <taxon>Embryophyta</taxon>
        <taxon>Tracheophyta</taxon>
        <taxon>Lycopodiopsida</taxon>
        <taxon>Lycopodiales</taxon>
        <taxon>Lycopodiaceae</taxon>
        <taxon>Lycopodioideae</taxon>
        <taxon>Diphasiastrum</taxon>
    </lineage>
</organism>
<dbReference type="EMBL" id="CM055097">
    <property type="protein sequence ID" value="KAJ7553340.1"/>
    <property type="molecule type" value="Genomic_DNA"/>
</dbReference>